<sequence>MTTEQGSAGFEPVPHGVPLPDDPEHTEFIHPEAQGLIALIFTLLAVGFLLLLPIATRSAPMQKGWWVEPSTWPIFTLTATIIAALFQVASWLRSGRAAGFSGDFWKRSFWAFGALGPALSYSAVFLVYLFAVGWIGFALSSFIFLQVVVWMAGLRGTTWRLKAALFVVLVVIVFRVGMDLWFPMAPLYETFFPDWFVRSIAIYL</sequence>
<evidence type="ECO:0000313" key="3">
    <source>
        <dbReference type="EMBL" id="RCW22627.1"/>
    </source>
</evidence>
<proteinExistence type="predicted"/>
<name>A0A6I7HKX5_9HYPH</name>
<feature type="transmembrane region" description="Helical" evidence="1">
    <location>
        <begin position="74"/>
        <end position="92"/>
    </location>
</feature>
<evidence type="ECO:0000313" key="4">
    <source>
        <dbReference type="Proteomes" id="UP000252582"/>
    </source>
</evidence>
<feature type="transmembrane region" description="Helical" evidence="1">
    <location>
        <begin position="36"/>
        <end position="54"/>
    </location>
</feature>
<dbReference type="InterPro" id="IPR009936">
    <property type="entry name" value="DUF1468"/>
</dbReference>
<accession>A0A6I7HKX5</accession>
<keyword evidence="4" id="KW-1185">Reference proteome</keyword>
<comment type="caution">
    <text evidence="3">The sequence shown here is derived from an EMBL/GenBank/DDBJ whole genome shotgun (WGS) entry which is preliminary data.</text>
</comment>
<gene>
    <name evidence="3" type="ORF">DFR48_108149</name>
</gene>
<feature type="transmembrane region" description="Helical" evidence="1">
    <location>
        <begin position="163"/>
        <end position="182"/>
    </location>
</feature>
<feature type="domain" description="DUF1468" evidence="2">
    <location>
        <begin position="37"/>
        <end position="183"/>
    </location>
</feature>
<feature type="transmembrane region" description="Helical" evidence="1">
    <location>
        <begin position="127"/>
        <end position="151"/>
    </location>
</feature>
<keyword evidence="1" id="KW-0472">Membrane</keyword>
<reference evidence="3 4" key="1">
    <citation type="submission" date="2018-07" db="EMBL/GenBank/DDBJ databases">
        <title>Genomic Encyclopedia of Type Strains, Phase IV (KMG-IV): sequencing the most valuable type-strain genomes for metagenomic binning, comparative biology and taxonomic classification.</title>
        <authorList>
            <person name="Goeker M."/>
        </authorList>
    </citation>
    <scope>NUCLEOTIDE SEQUENCE [LARGE SCALE GENOMIC DNA]</scope>
    <source>
        <strain evidence="3 4">DSM 25528</strain>
    </source>
</reference>
<dbReference type="Proteomes" id="UP000252582">
    <property type="component" value="Unassembled WGS sequence"/>
</dbReference>
<protein>
    <recommendedName>
        <fullName evidence="2">DUF1468 domain-containing protein</fullName>
    </recommendedName>
</protein>
<dbReference type="Pfam" id="PF07331">
    <property type="entry name" value="TctB"/>
    <property type="match status" value="1"/>
</dbReference>
<keyword evidence="1" id="KW-0812">Transmembrane</keyword>
<evidence type="ECO:0000256" key="1">
    <source>
        <dbReference type="SAM" id="Phobius"/>
    </source>
</evidence>
<feature type="transmembrane region" description="Helical" evidence="1">
    <location>
        <begin position="104"/>
        <end position="121"/>
    </location>
</feature>
<organism evidence="3 4">
    <name type="scientific">Ciceribacter lividus</name>
    <dbReference type="NCBI Taxonomy" id="1197950"/>
    <lineage>
        <taxon>Bacteria</taxon>
        <taxon>Pseudomonadati</taxon>
        <taxon>Pseudomonadota</taxon>
        <taxon>Alphaproteobacteria</taxon>
        <taxon>Hyphomicrobiales</taxon>
        <taxon>Rhizobiaceae</taxon>
        <taxon>Ciceribacter</taxon>
    </lineage>
</organism>
<evidence type="ECO:0000259" key="2">
    <source>
        <dbReference type="Pfam" id="PF07331"/>
    </source>
</evidence>
<dbReference type="AlphaFoldDB" id="A0A6I7HKX5"/>
<keyword evidence="1" id="KW-1133">Transmembrane helix</keyword>
<dbReference type="EMBL" id="QPIX01000008">
    <property type="protein sequence ID" value="RCW22627.1"/>
    <property type="molecule type" value="Genomic_DNA"/>
</dbReference>
<dbReference type="RefSeq" id="WP_114364032.1">
    <property type="nucleotide sequence ID" value="NZ_QPIX01000008.1"/>
</dbReference>